<dbReference type="GO" id="GO:0016491">
    <property type="term" value="F:oxidoreductase activity"/>
    <property type="evidence" value="ECO:0007669"/>
    <property type="project" value="UniProtKB-KW"/>
</dbReference>
<dbReference type="PROSITE" id="PS50905">
    <property type="entry name" value="FERRITIN_LIKE"/>
    <property type="match status" value="1"/>
</dbReference>
<evidence type="ECO:0000256" key="6">
    <source>
        <dbReference type="ARBA" id="ARBA00054546"/>
    </source>
</evidence>
<evidence type="ECO:0000256" key="4">
    <source>
        <dbReference type="ARBA" id="ARBA00023002"/>
    </source>
</evidence>
<dbReference type="GO" id="GO:0008198">
    <property type="term" value="F:ferrous iron binding"/>
    <property type="evidence" value="ECO:0007669"/>
    <property type="project" value="TreeGrafter"/>
</dbReference>
<evidence type="ECO:0000313" key="11">
    <source>
        <dbReference type="Proteomes" id="UP000292262"/>
    </source>
</evidence>
<keyword evidence="4" id="KW-0560">Oxidoreductase</keyword>
<dbReference type="InterPro" id="IPR009078">
    <property type="entry name" value="Ferritin-like_SF"/>
</dbReference>
<dbReference type="GO" id="GO:0042802">
    <property type="term" value="F:identical protein binding"/>
    <property type="evidence" value="ECO:0007669"/>
    <property type="project" value="UniProtKB-ARBA"/>
</dbReference>
<dbReference type="PANTHER" id="PTHR11431:SF127">
    <property type="entry name" value="BACTERIAL NON-HEME FERRITIN"/>
    <property type="match status" value="1"/>
</dbReference>
<comment type="function">
    <text evidence="8">Iron-storage protein.</text>
</comment>
<dbReference type="SUPFAM" id="SSF47240">
    <property type="entry name" value="Ferritin-like"/>
    <property type="match status" value="1"/>
</dbReference>
<dbReference type="FunFam" id="1.20.1260.10:FF:000001">
    <property type="entry name" value="Non-heme ferritin"/>
    <property type="match status" value="1"/>
</dbReference>
<name>A0A4Q7P0J0_9FLAO</name>
<feature type="binding site" evidence="7">
    <location>
        <position position="16"/>
    </location>
    <ligand>
        <name>Fe cation</name>
        <dbReference type="ChEBI" id="CHEBI:24875"/>
        <label>1</label>
    </ligand>
</feature>
<reference evidence="10 11" key="1">
    <citation type="submission" date="2019-02" db="EMBL/GenBank/DDBJ databases">
        <title>Genomic Encyclopedia of Type Strains, Phase IV (KMG-IV): sequencing the most valuable type-strain genomes for metagenomic binning, comparative biology and taxonomic classification.</title>
        <authorList>
            <person name="Goeker M."/>
        </authorList>
    </citation>
    <scope>NUCLEOTIDE SEQUENCE [LARGE SCALE GENOMIC DNA]</scope>
    <source>
        <strain evidence="10 11">DSM 17196</strain>
    </source>
</reference>
<dbReference type="InterPro" id="IPR009040">
    <property type="entry name" value="Ferritin-like_diiron"/>
</dbReference>
<feature type="binding site" evidence="7">
    <location>
        <position position="52"/>
    </location>
    <ligand>
        <name>Fe cation</name>
        <dbReference type="ChEBI" id="CHEBI:24875"/>
        <label>1</label>
    </ligand>
</feature>
<organism evidence="10 11">
    <name type="scientific">Aquimarina brevivitae</name>
    <dbReference type="NCBI Taxonomy" id="323412"/>
    <lineage>
        <taxon>Bacteria</taxon>
        <taxon>Pseudomonadati</taxon>
        <taxon>Bacteroidota</taxon>
        <taxon>Flavobacteriia</taxon>
        <taxon>Flavobacteriales</taxon>
        <taxon>Flavobacteriaceae</taxon>
        <taxon>Aquimarina</taxon>
    </lineage>
</organism>
<comment type="catalytic activity">
    <reaction evidence="8">
        <text>4 Fe(2+) + O2 + 6 H2O = 4 iron(III) oxide-hydroxide + 12 H(+)</text>
        <dbReference type="Rhea" id="RHEA:11972"/>
        <dbReference type="ChEBI" id="CHEBI:15377"/>
        <dbReference type="ChEBI" id="CHEBI:15378"/>
        <dbReference type="ChEBI" id="CHEBI:15379"/>
        <dbReference type="ChEBI" id="CHEBI:29033"/>
        <dbReference type="ChEBI" id="CHEBI:78619"/>
        <dbReference type="EC" id="1.16.3.2"/>
    </reaction>
</comment>
<dbReference type="InterPro" id="IPR008331">
    <property type="entry name" value="Ferritin_DPS_dom"/>
</dbReference>
<dbReference type="OrthoDB" id="9801481at2"/>
<dbReference type="Pfam" id="PF00210">
    <property type="entry name" value="Ferritin"/>
    <property type="match status" value="1"/>
</dbReference>
<evidence type="ECO:0000256" key="5">
    <source>
        <dbReference type="ARBA" id="ARBA00023004"/>
    </source>
</evidence>
<dbReference type="GO" id="GO:0005737">
    <property type="term" value="C:cytoplasm"/>
    <property type="evidence" value="ECO:0007669"/>
    <property type="project" value="UniProtKB-SubCell"/>
</dbReference>
<keyword evidence="8" id="KW-0963">Cytoplasm</keyword>
<keyword evidence="11" id="KW-1185">Reference proteome</keyword>
<dbReference type="RefSeq" id="WP_130286319.1">
    <property type="nucleotide sequence ID" value="NZ_SGXE01000002.1"/>
</dbReference>
<evidence type="ECO:0000256" key="1">
    <source>
        <dbReference type="ARBA" id="ARBA00006950"/>
    </source>
</evidence>
<feature type="binding site" evidence="7">
    <location>
        <position position="126"/>
    </location>
    <ligand>
        <name>Fe cation</name>
        <dbReference type="ChEBI" id="CHEBI:24875"/>
        <label>1</label>
    </ligand>
</feature>
<feature type="domain" description="Ferritin-like diiron" evidence="9">
    <location>
        <begin position="1"/>
        <end position="144"/>
    </location>
</feature>
<feature type="binding site" evidence="7">
    <location>
        <position position="49"/>
    </location>
    <ligand>
        <name>Fe cation</name>
        <dbReference type="ChEBI" id="CHEBI:24875"/>
        <label>1</label>
    </ligand>
</feature>
<dbReference type="InterPro" id="IPR041719">
    <property type="entry name" value="Ferritin_prok"/>
</dbReference>
<comment type="similarity">
    <text evidence="1 8">Belongs to the ferritin family. Prokaryotic subfamily.</text>
</comment>
<evidence type="ECO:0000256" key="2">
    <source>
        <dbReference type="ARBA" id="ARBA00022434"/>
    </source>
</evidence>
<keyword evidence="3 7" id="KW-0479">Metal-binding</keyword>
<evidence type="ECO:0000256" key="8">
    <source>
        <dbReference type="RuleBase" id="RU361145"/>
    </source>
</evidence>
<dbReference type="InterPro" id="IPR012347">
    <property type="entry name" value="Ferritin-like"/>
</dbReference>
<feature type="binding site" evidence="7">
    <location>
        <position position="93"/>
    </location>
    <ligand>
        <name>Fe cation</name>
        <dbReference type="ChEBI" id="CHEBI:24875"/>
        <label>1</label>
    </ligand>
</feature>
<keyword evidence="5 7" id="KW-0408">Iron</keyword>
<evidence type="ECO:0000256" key="7">
    <source>
        <dbReference type="PIRSR" id="PIRSR601519-1"/>
    </source>
</evidence>
<dbReference type="EMBL" id="SGXE01000002">
    <property type="protein sequence ID" value="RZS93174.1"/>
    <property type="molecule type" value="Genomic_DNA"/>
</dbReference>
<comment type="function">
    <text evidence="6">May alleviate iron toxicity in the presence of oxygen.</text>
</comment>
<dbReference type="GO" id="GO:0006826">
    <property type="term" value="P:iron ion transport"/>
    <property type="evidence" value="ECO:0007669"/>
    <property type="project" value="InterPro"/>
</dbReference>
<accession>A0A4Q7P0J0</accession>
<dbReference type="InterPro" id="IPR001519">
    <property type="entry name" value="Ferritin"/>
</dbReference>
<keyword evidence="2 8" id="KW-0409">Iron storage</keyword>
<protein>
    <recommendedName>
        <fullName evidence="8">Ferritin</fullName>
        <ecNumber evidence="8">1.16.3.2</ecNumber>
    </recommendedName>
</protein>
<dbReference type="Proteomes" id="UP000292262">
    <property type="component" value="Unassembled WGS sequence"/>
</dbReference>
<evidence type="ECO:0000259" key="9">
    <source>
        <dbReference type="PROSITE" id="PS50905"/>
    </source>
</evidence>
<gene>
    <name evidence="10" type="ORF">EV197_1744</name>
</gene>
<dbReference type="CDD" id="cd01055">
    <property type="entry name" value="Nonheme_Ferritin"/>
    <property type="match status" value="1"/>
</dbReference>
<comment type="caution">
    <text evidence="10">The sequence shown here is derived from an EMBL/GenBank/DDBJ whole genome shotgun (WGS) entry which is preliminary data.</text>
</comment>
<comment type="subcellular location">
    <subcellularLocation>
        <location evidence="8">Cytoplasm</location>
    </subcellularLocation>
</comment>
<dbReference type="GO" id="GO:0008199">
    <property type="term" value="F:ferric iron binding"/>
    <property type="evidence" value="ECO:0007669"/>
    <property type="project" value="InterPro"/>
</dbReference>
<evidence type="ECO:0000313" key="10">
    <source>
        <dbReference type="EMBL" id="RZS93174.1"/>
    </source>
</evidence>
<dbReference type="GO" id="GO:0006879">
    <property type="term" value="P:intracellular iron ion homeostasis"/>
    <property type="evidence" value="ECO:0007669"/>
    <property type="project" value="UniProtKB-KW"/>
</dbReference>
<proteinExistence type="inferred from homology"/>
<evidence type="ECO:0000256" key="3">
    <source>
        <dbReference type="ARBA" id="ARBA00022723"/>
    </source>
</evidence>
<dbReference type="EC" id="1.16.3.2" evidence="8"/>
<dbReference type="AlphaFoldDB" id="A0A4Q7P0J0"/>
<dbReference type="Gene3D" id="1.20.1260.10">
    <property type="match status" value="1"/>
</dbReference>
<sequence>MIAEIEKLLNDQIKYEANAAAQYLAMASWADVKGYNGVAEFFYAQSQEERGHMTKLVKFVNERNGRAVIPAVDQPKESYVSLLELFETFLKSEEFVTEKINNVIFECLQLKDYNVHNFMQWYVAEQLEEEAIARTLLDKLRIIGDDKSGHYLFDRDILKFQGEDSEG</sequence>
<dbReference type="PANTHER" id="PTHR11431">
    <property type="entry name" value="FERRITIN"/>
    <property type="match status" value="1"/>
</dbReference>